<feature type="transmembrane region" description="Helical" evidence="5">
    <location>
        <begin position="260"/>
        <end position="282"/>
    </location>
</feature>
<evidence type="ECO:0000256" key="1">
    <source>
        <dbReference type="ARBA" id="ARBA00004141"/>
    </source>
</evidence>
<reference evidence="6 7" key="1">
    <citation type="submission" date="2019-08" db="EMBL/GenBank/DDBJ databases">
        <authorList>
            <person name="Guy L."/>
        </authorList>
    </citation>
    <scope>NUCLEOTIDE SEQUENCE [LARGE SCALE GENOMIC DNA]</scope>
    <source>
        <strain evidence="6 7">SGT-108</strain>
    </source>
</reference>
<feature type="transmembrane region" description="Helical" evidence="5">
    <location>
        <begin position="212"/>
        <end position="239"/>
    </location>
</feature>
<dbReference type="PANTHER" id="PTHR47704">
    <property type="entry name" value="POTASSIUM TRANSPORTER KIMA"/>
    <property type="match status" value="1"/>
</dbReference>
<evidence type="ECO:0000256" key="4">
    <source>
        <dbReference type="ARBA" id="ARBA00023136"/>
    </source>
</evidence>
<accession>A0A5E4PJQ9</accession>
<evidence type="ECO:0000256" key="3">
    <source>
        <dbReference type="ARBA" id="ARBA00022989"/>
    </source>
</evidence>
<feature type="transmembrane region" description="Helical" evidence="5">
    <location>
        <begin position="447"/>
        <end position="465"/>
    </location>
</feature>
<gene>
    <name evidence="6" type="primary">kup</name>
    <name evidence="6" type="ORF">AQUSIP_26170</name>
</gene>
<feature type="transmembrane region" description="Helical" evidence="5">
    <location>
        <begin position="102"/>
        <end position="121"/>
    </location>
</feature>
<feature type="transmembrane region" description="Helical" evidence="5">
    <location>
        <begin position="418"/>
        <end position="441"/>
    </location>
</feature>
<evidence type="ECO:0000313" key="7">
    <source>
        <dbReference type="Proteomes" id="UP000324194"/>
    </source>
</evidence>
<keyword evidence="4 5" id="KW-0472">Membrane</keyword>
<dbReference type="GO" id="GO:0016020">
    <property type="term" value="C:membrane"/>
    <property type="evidence" value="ECO:0007669"/>
    <property type="project" value="UniProtKB-SubCell"/>
</dbReference>
<dbReference type="OrthoDB" id="9759676at2"/>
<evidence type="ECO:0000256" key="5">
    <source>
        <dbReference type="SAM" id="Phobius"/>
    </source>
</evidence>
<dbReference type="InterPro" id="IPR053153">
    <property type="entry name" value="APC_K+_Transporter"/>
</dbReference>
<dbReference type="GO" id="GO:0022857">
    <property type="term" value="F:transmembrane transporter activity"/>
    <property type="evidence" value="ECO:0007669"/>
    <property type="project" value="InterPro"/>
</dbReference>
<keyword evidence="2 5" id="KW-0812">Transmembrane</keyword>
<evidence type="ECO:0000256" key="2">
    <source>
        <dbReference type="ARBA" id="ARBA00022692"/>
    </source>
</evidence>
<evidence type="ECO:0000313" key="6">
    <source>
        <dbReference type="EMBL" id="VVC77290.1"/>
    </source>
</evidence>
<dbReference type="InterPro" id="IPR002293">
    <property type="entry name" value="AA/rel_permease1"/>
</dbReference>
<dbReference type="Proteomes" id="UP000324194">
    <property type="component" value="Chromosome 2"/>
</dbReference>
<dbReference type="KEGG" id="asip:AQUSIP_26170"/>
<feature type="transmembrane region" description="Helical" evidence="5">
    <location>
        <begin position="63"/>
        <end position="82"/>
    </location>
</feature>
<keyword evidence="3 5" id="KW-1133">Transmembrane helix</keyword>
<comment type="subcellular location">
    <subcellularLocation>
        <location evidence="1">Membrane</location>
        <topology evidence="1">Multi-pass membrane protein</topology>
    </subcellularLocation>
</comment>
<organism evidence="6 7">
    <name type="scientific">Aquicella siphonis</name>
    <dbReference type="NCBI Taxonomy" id="254247"/>
    <lineage>
        <taxon>Bacteria</taxon>
        <taxon>Pseudomonadati</taxon>
        <taxon>Pseudomonadota</taxon>
        <taxon>Gammaproteobacteria</taxon>
        <taxon>Legionellales</taxon>
        <taxon>Coxiellaceae</taxon>
        <taxon>Aquicella</taxon>
    </lineage>
</organism>
<feature type="transmembrane region" description="Helical" evidence="5">
    <location>
        <begin position="382"/>
        <end position="406"/>
    </location>
</feature>
<feature type="transmembrane region" description="Helical" evidence="5">
    <location>
        <begin position="141"/>
        <end position="160"/>
    </location>
</feature>
<keyword evidence="7" id="KW-1185">Reference proteome</keyword>
<feature type="transmembrane region" description="Helical" evidence="5">
    <location>
        <begin position="172"/>
        <end position="192"/>
    </location>
</feature>
<feature type="transmembrane region" description="Helical" evidence="5">
    <location>
        <begin position="357"/>
        <end position="376"/>
    </location>
</feature>
<name>A0A5E4PJQ9_9COXI</name>
<dbReference type="Pfam" id="PF13520">
    <property type="entry name" value="AA_permease_2"/>
    <property type="match status" value="1"/>
</dbReference>
<protein>
    <submittedName>
        <fullName evidence="6">Low affinity potassium transport system protein kup</fullName>
    </submittedName>
</protein>
<proteinExistence type="predicted"/>
<dbReference type="EMBL" id="LR699120">
    <property type="protein sequence ID" value="VVC77290.1"/>
    <property type="molecule type" value="Genomic_DNA"/>
</dbReference>
<dbReference type="RefSeq" id="WP_148340742.1">
    <property type="nucleotide sequence ID" value="NZ_LR699120.1"/>
</dbReference>
<dbReference type="PANTHER" id="PTHR47704:SF1">
    <property type="entry name" value="POTASSIUM TRANSPORTER KIMA"/>
    <property type="match status" value="1"/>
</dbReference>
<sequence>MALVKRIKQLLLGNPLNPFNPHILRHVSLIAFLAWVGLGADGLSSSCYGPEEAYMALGPHTHFALYIAIATAVTVFVISLGYNQVIELFPSGGGGYKVASQLLGPHIGLISGAALIVDYVLTIAVSTASAMDAFFSVLPAYWHPYKLLSEVGLIFVLLLLNMRGMKESIKFLLPIFLGFFVIHVYLILYGIFAHHKGLLAIVPNTLNETKNAIATVGWVPVLALIFHAYSLGSGTYTGLEAVSNNVNRLREPRVATGKWTMFYMAVSLSMTAAGMILLFLLWEPQPQAGQTLNAVVFHSILGDSQTGRFVLLLTLLLEAGLLFVAANTGFLAGPSVLANMAIDGWMPNRFRHLSTRLVIQNGLFIFGIFAIAILLWCNGKVSLLVVLYSINVFITFSLSLFGMCVYWARKRKSASSTWFWRLLFSFLAFAITSTILCITLITKFQSGGWLTVVITCTVIFICLLIKRHYKRFSKKLAQIDIQLKQPIVHPLNPVPIDPHQPTAVILVGKSTGVAMHTLLNVIRMFPRHFKNFVFISAGIVDVESFAGQSSLENMRTEVNENLQYFVDYCHQYGIAAEAFASFGTDTVEELTTLAVRVSKKYSNCIFFSSKLIFEHDNFIIRLLHNETPLTVQRNLHLEGKELVILPMKI</sequence>
<dbReference type="Gene3D" id="1.20.1740.10">
    <property type="entry name" value="Amino acid/polyamine transporter I"/>
    <property type="match status" value="1"/>
</dbReference>
<dbReference type="AlphaFoldDB" id="A0A5E4PJQ9"/>
<feature type="transmembrane region" description="Helical" evidence="5">
    <location>
        <begin position="23"/>
        <end position="43"/>
    </location>
</feature>
<feature type="transmembrane region" description="Helical" evidence="5">
    <location>
        <begin position="309"/>
        <end position="337"/>
    </location>
</feature>